<accession>A0A520MNL9</accession>
<dbReference type="AlphaFoldDB" id="A0A520MNL9"/>
<feature type="transmembrane region" description="Helical" evidence="9">
    <location>
        <begin position="275"/>
        <end position="294"/>
    </location>
</feature>
<comment type="similarity">
    <text evidence="3">Belongs to the LptF/LptG family.</text>
</comment>
<evidence type="ECO:0000256" key="1">
    <source>
        <dbReference type="ARBA" id="ARBA00002265"/>
    </source>
</evidence>
<dbReference type="InterPro" id="IPR005495">
    <property type="entry name" value="LptG/LptF_permease"/>
</dbReference>
<feature type="transmembrane region" description="Helical" evidence="9">
    <location>
        <begin position="12"/>
        <end position="34"/>
    </location>
</feature>
<feature type="transmembrane region" description="Helical" evidence="9">
    <location>
        <begin position="301"/>
        <end position="319"/>
    </location>
</feature>
<dbReference type="Pfam" id="PF03739">
    <property type="entry name" value="LptF_LptG"/>
    <property type="match status" value="1"/>
</dbReference>
<gene>
    <name evidence="10" type="primary">lptG</name>
    <name evidence="10" type="ORF">EVB03_00155</name>
</gene>
<comment type="caution">
    <text evidence="10">The sequence shown here is derived from an EMBL/GenBank/DDBJ whole genome shotgun (WGS) entry which is preliminary data.</text>
</comment>
<evidence type="ECO:0000256" key="8">
    <source>
        <dbReference type="ARBA" id="ARBA00026081"/>
    </source>
</evidence>
<feature type="transmembrane region" description="Helical" evidence="9">
    <location>
        <begin position="325"/>
        <end position="352"/>
    </location>
</feature>
<evidence type="ECO:0000256" key="7">
    <source>
        <dbReference type="ARBA" id="ARBA00023136"/>
    </source>
</evidence>
<evidence type="ECO:0000256" key="2">
    <source>
        <dbReference type="ARBA" id="ARBA00004651"/>
    </source>
</evidence>
<evidence type="ECO:0000256" key="3">
    <source>
        <dbReference type="ARBA" id="ARBA00007725"/>
    </source>
</evidence>
<organism evidence="10 11">
    <name type="scientific">SAR92 clade bacterium</name>
    <dbReference type="NCBI Taxonomy" id="2315479"/>
    <lineage>
        <taxon>Bacteria</taxon>
        <taxon>Pseudomonadati</taxon>
        <taxon>Pseudomonadota</taxon>
        <taxon>Gammaproteobacteria</taxon>
        <taxon>Cellvibrionales</taxon>
        <taxon>Porticoccaceae</taxon>
        <taxon>SAR92 clade</taxon>
    </lineage>
</organism>
<comment type="subunit">
    <text evidence="8">Component of the lipopolysaccharide transport and assembly complex. The LptBFG transporter is composed of two ATP-binding proteins (LptB) and two transmembrane proteins (LptF and LptG).</text>
</comment>
<feature type="transmembrane region" description="Helical" evidence="9">
    <location>
        <begin position="95"/>
        <end position="117"/>
    </location>
</feature>
<comment type="function">
    <text evidence="1">Part of the ABC transporter complex LptBFG involved in the translocation of lipopolysaccharide (LPS) from the inner membrane to the outer membrane.</text>
</comment>
<comment type="subcellular location">
    <subcellularLocation>
        <location evidence="2">Cell membrane</location>
        <topology evidence="2">Multi-pass membrane protein</topology>
    </subcellularLocation>
</comment>
<name>A0A520MNL9_9GAMM</name>
<dbReference type="EMBL" id="SHBP01000001">
    <property type="protein sequence ID" value="RZO22815.1"/>
    <property type="molecule type" value="Genomic_DNA"/>
</dbReference>
<keyword evidence="6 9" id="KW-1133">Transmembrane helix</keyword>
<dbReference type="NCBIfam" id="TIGR04408">
    <property type="entry name" value="LptG_lptG"/>
    <property type="match status" value="1"/>
</dbReference>
<dbReference type="GO" id="GO:0015920">
    <property type="term" value="P:lipopolysaccharide transport"/>
    <property type="evidence" value="ECO:0007669"/>
    <property type="project" value="TreeGrafter"/>
</dbReference>
<keyword evidence="4" id="KW-1003">Cell membrane</keyword>
<dbReference type="PANTHER" id="PTHR33529">
    <property type="entry name" value="SLR0882 PROTEIN-RELATED"/>
    <property type="match status" value="1"/>
</dbReference>
<dbReference type="InterPro" id="IPR030923">
    <property type="entry name" value="LptG"/>
</dbReference>
<keyword evidence="7 9" id="KW-0472">Membrane</keyword>
<dbReference type="PANTHER" id="PTHR33529:SF2">
    <property type="entry name" value="LIPOPOLYSACCHARIDE EXPORT SYSTEM PERMEASE PROTEIN LPTG"/>
    <property type="match status" value="1"/>
</dbReference>
<evidence type="ECO:0000256" key="5">
    <source>
        <dbReference type="ARBA" id="ARBA00022692"/>
    </source>
</evidence>
<feature type="transmembrane region" description="Helical" evidence="9">
    <location>
        <begin position="64"/>
        <end position="83"/>
    </location>
</feature>
<evidence type="ECO:0000256" key="9">
    <source>
        <dbReference type="SAM" id="Phobius"/>
    </source>
</evidence>
<reference evidence="10 11" key="1">
    <citation type="submission" date="2019-02" db="EMBL/GenBank/DDBJ databases">
        <title>Prokaryotic population dynamics and viral predation in marine succession experiment using metagenomics: the confinement effect.</title>
        <authorList>
            <person name="Haro-Moreno J.M."/>
            <person name="Rodriguez-Valera F."/>
            <person name="Lopez-Perez M."/>
        </authorList>
    </citation>
    <scope>NUCLEOTIDE SEQUENCE [LARGE SCALE GENOMIC DNA]</scope>
    <source>
        <strain evidence="10">MED-G170</strain>
    </source>
</reference>
<evidence type="ECO:0000313" key="10">
    <source>
        <dbReference type="EMBL" id="RZO22815.1"/>
    </source>
</evidence>
<protein>
    <submittedName>
        <fullName evidence="10">LPS export ABC transporter permease LptG</fullName>
    </submittedName>
</protein>
<evidence type="ECO:0000313" key="11">
    <source>
        <dbReference type="Proteomes" id="UP000315889"/>
    </source>
</evidence>
<evidence type="ECO:0000256" key="6">
    <source>
        <dbReference type="ARBA" id="ARBA00022989"/>
    </source>
</evidence>
<dbReference type="Proteomes" id="UP000315889">
    <property type="component" value="Unassembled WGS sequence"/>
</dbReference>
<proteinExistence type="inferred from homology"/>
<dbReference type="GO" id="GO:0055085">
    <property type="term" value="P:transmembrane transport"/>
    <property type="evidence" value="ECO:0007669"/>
    <property type="project" value="InterPro"/>
</dbReference>
<dbReference type="GO" id="GO:0043190">
    <property type="term" value="C:ATP-binding cassette (ABC) transporter complex"/>
    <property type="evidence" value="ECO:0007669"/>
    <property type="project" value="InterPro"/>
</dbReference>
<keyword evidence="5 9" id="KW-0812">Transmembrane</keyword>
<sequence>MMRRIARHIGSTVFSSIFLALCIIVGLDVVAAVIDETGAIQRNYHFSDVLVYVFTKLPSTINEYIPFSTLIGCIYGMGLLAGNSEVTVMRASGVSLLRIVYFVMRPVLVFILISATIGEYLTPYLDQRADGTREFLRKGSSVQDSAAGLWIREGSEFMHFNAVFPGGVLYGVTRYQFDSDQKLEQASFSSRATYNASEDFWVEENVSITRFAENKTVTEKQITRDWRSELSPEILTVNVLPPASLPITTLHNHIDFLQQQNADTAMYELAYWRKLLQPFVIFGLVLVAISFVFGPLRDSTMGFRIFIGVLIGISFKMIQDLLGPFSIVFGFPVIYAVVIPIVLCSAIGLYLIRRSG</sequence>
<evidence type="ECO:0000256" key="4">
    <source>
        <dbReference type="ARBA" id="ARBA00022475"/>
    </source>
</evidence>